<evidence type="ECO:0000313" key="2">
    <source>
        <dbReference type="EMBL" id="GAA3895459.1"/>
    </source>
</evidence>
<dbReference type="EMBL" id="BAABBM010000001">
    <property type="protein sequence ID" value="GAA3895459.1"/>
    <property type="molecule type" value="Genomic_DNA"/>
</dbReference>
<evidence type="ECO:0008006" key="4">
    <source>
        <dbReference type="Google" id="ProtNLM"/>
    </source>
</evidence>
<protein>
    <recommendedName>
        <fullName evidence="4">Gingipain domain-containing protein</fullName>
    </recommendedName>
</protein>
<accession>A0ABP7LAN2</accession>
<sequence>MQTPEENSGDEEVAGDKKIAAESKSQLAGGRTLPDLLFVTEPDRLKSAVGDAAETAVKLIKDAGKDVFELGLGADPWKAVSAAASGKAGVVIVGGYDVVPSVRLDCLPKAIRAHVQNLADPDDWEVWNDEAYADVNRDSFGDLPVSRIPDGHSGDLLVAALTGTATSADATRFGLRNFKRPFADQVFLKVPGSETMLISEPTAVGTIKVTDLNASNLYVMLHGSSDNLGSYWGEASSGGYVEAMKTSCVGKQSGGTVFAGCCYGALTVEERPHELATGDDPTIVPASDSIALQFLAKGAAAFVGCTGAHYSPAAGAALPYGADVLHKAFWDHLASGHGAAEALFNAKKDYLKVILSTHDPGIMAIIFKMWRQFKCLGLGW</sequence>
<organism evidence="2 3">
    <name type="scientific">Sphingomonas limnosediminicola</name>
    <dbReference type="NCBI Taxonomy" id="940133"/>
    <lineage>
        <taxon>Bacteria</taxon>
        <taxon>Pseudomonadati</taxon>
        <taxon>Pseudomonadota</taxon>
        <taxon>Alphaproteobacteria</taxon>
        <taxon>Sphingomonadales</taxon>
        <taxon>Sphingomonadaceae</taxon>
        <taxon>Sphingomonas</taxon>
    </lineage>
</organism>
<evidence type="ECO:0000313" key="3">
    <source>
        <dbReference type="Proteomes" id="UP001500827"/>
    </source>
</evidence>
<dbReference type="RefSeq" id="WP_344698876.1">
    <property type="nucleotide sequence ID" value="NZ_BAABBM010000001.1"/>
</dbReference>
<reference evidence="3" key="1">
    <citation type="journal article" date="2019" name="Int. J. Syst. Evol. Microbiol.">
        <title>The Global Catalogue of Microorganisms (GCM) 10K type strain sequencing project: providing services to taxonomists for standard genome sequencing and annotation.</title>
        <authorList>
            <consortium name="The Broad Institute Genomics Platform"/>
            <consortium name="The Broad Institute Genome Sequencing Center for Infectious Disease"/>
            <person name="Wu L."/>
            <person name="Ma J."/>
        </authorList>
    </citation>
    <scope>NUCLEOTIDE SEQUENCE [LARGE SCALE GENOMIC DNA]</scope>
    <source>
        <strain evidence="3">JCM 17543</strain>
    </source>
</reference>
<proteinExistence type="predicted"/>
<gene>
    <name evidence="2" type="ORF">GCM10022276_13160</name>
</gene>
<name>A0ABP7LAN2_9SPHN</name>
<evidence type="ECO:0000256" key="1">
    <source>
        <dbReference type="SAM" id="MobiDB-lite"/>
    </source>
</evidence>
<dbReference type="Proteomes" id="UP001500827">
    <property type="component" value="Unassembled WGS sequence"/>
</dbReference>
<keyword evidence="3" id="KW-1185">Reference proteome</keyword>
<feature type="region of interest" description="Disordered" evidence="1">
    <location>
        <begin position="1"/>
        <end position="26"/>
    </location>
</feature>
<comment type="caution">
    <text evidence="2">The sequence shown here is derived from an EMBL/GenBank/DDBJ whole genome shotgun (WGS) entry which is preliminary data.</text>
</comment>